<dbReference type="AlphaFoldDB" id="A0A640WBI8"/>
<dbReference type="PANTHER" id="PTHR30093">
    <property type="entry name" value="GENERAL SECRETION PATHWAY PROTEIN G"/>
    <property type="match status" value="1"/>
</dbReference>
<dbReference type="Proteomes" id="UP000466024">
    <property type="component" value="Unassembled WGS sequence"/>
</dbReference>
<keyword evidence="3" id="KW-1185">Reference proteome</keyword>
<dbReference type="RefSeq" id="WP_149436506.1">
    <property type="nucleotide sequence ID" value="NZ_VTPX01000010.1"/>
</dbReference>
<gene>
    <name evidence="2" type="ORF">F0A16_16685</name>
</gene>
<name>A0A640WBI8_9GAMM</name>
<dbReference type="EMBL" id="VTPX01000010">
    <property type="protein sequence ID" value="KAA0016708.1"/>
    <property type="molecule type" value="Genomic_DNA"/>
</dbReference>
<dbReference type="InterPro" id="IPR012902">
    <property type="entry name" value="N_methyl_site"/>
</dbReference>
<feature type="transmembrane region" description="Helical" evidence="1">
    <location>
        <begin position="6"/>
        <end position="31"/>
    </location>
</feature>
<dbReference type="Pfam" id="PF07963">
    <property type="entry name" value="N_methyl"/>
    <property type="match status" value="1"/>
</dbReference>
<dbReference type="SUPFAM" id="SSF54523">
    <property type="entry name" value="Pili subunits"/>
    <property type="match status" value="1"/>
</dbReference>
<keyword evidence="1" id="KW-1133">Transmembrane helix</keyword>
<dbReference type="PANTHER" id="PTHR30093:SF47">
    <property type="entry name" value="TYPE IV PILUS NON-CORE MINOR PILIN PILE"/>
    <property type="match status" value="1"/>
</dbReference>
<evidence type="ECO:0000313" key="2">
    <source>
        <dbReference type="EMBL" id="KAA0016708.1"/>
    </source>
</evidence>
<evidence type="ECO:0000256" key="1">
    <source>
        <dbReference type="SAM" id="Phobius"/>
    </source>
</evidence>
<evidence type="ECO:0000313" key="3">
    <source>
        <dbReference type="Proteomes" id="UP000466024"/>
    </source>
</evidence>
<dbReference type="Pfam" id="PF16732">
    <property type="entry name" value="ComP_DUS"/>
    <property type="match status" value="1"/>
</dbReference>
<comment type="caution">
    <text evidence="2">The sequence shown here is derived from an EMBL/GenBank/DDBJ whole genome shotgun (WGS) entry which is preliminary data.</text>
</comment>
<sequence length="142" mass="15845">MNRRQVGFTLIEVMITVVIVSILAMIAIPNYQQYIERSRRGDGQAALQNAMARQESYYGQYLSYAPSVEVLTGGEDNAFDTDDYRIQVCGEQAGCGNINDDQYLRMTATPSVDSPQQGDGILWLDSRGDRGIIRNGAEWGPW</sequence>
<dbReference type="NCBIfam" id="TIGR02532">
    <property type="entry name" value="IV_pilin_GFxxxE"/>
    <property type="match status" value="1"/>
</dbReference>
<reference evidence="2 3" key="1">
    <citation type="submission" date="2019-08" db="EMBL/GenBank/DDBJ databases">
        <title>Bioinformatics analysis of the strain L3 and L5.</title>
        <authorList>
            <person name="Li X."/>
        </authorList>
    </citation>
    <scope>NUCLEOTIDE SEQUENCE [LARGE SCALE GENOMIC DNA]</scope>
    <source>
        <strain evidence="2 3">L3</strain>
    </source>
</reference>
<dbReference type="InterPro" id="IPR045584">
    <property type="entry name" value="Pilin-like"/>
</dbReference>
<keyword evidence="1" id="KW-0812">Transmembrane</keyword>
<proteinExistence type="predicted"/>
<dbReference type="InterPro" id="IPR031982">
    <property type="entry name" value="PilE-like"/>
</dbReference>
<dbReference type="Gene3D" id="3.30.700.10">
    <property type="entry name" value="Glycoprotein, Type 4 Pilin"/>
    <property type="match status" value="1"/>
</dbReference>
<dbReference type="GO" id="GO:0043683">
    <property type="term" value="P:type IV pilus assembly"/>
    <property type="evidence" value="ECO:0007669"/>
    <property type="project" value="InterPro"/>
</dbReference>
<keyword evidence="1" id="KW-0472">Membrane</keyword>
<protein>
    <submittedName>
        <fullName evidence="2">Type IV pilin protein</fullName>
    </submittedName>
</protein>
<accession>A0A640WBI8</accession>
<organism evidence="2 3">
    <name type="scientific">Salinicola corii</name>
    <dbReference type="NCBI Taxonomy" id="2606937"/>
    <lineage>
        <taxon>Bacteria</taxon>
        <taxon>Pseudomonadati</taxon>
        <taxon>Pseudomonadota</taxon>
        <taxon>Gammaproteobacteria</taxon>
        <taxon>Oceanospirillales</taxon>
        <taxon>Halomonadaceae</taxon>
        <taxon>Salinicola</taxon>
    </lineage>
</organism>